<comment type="catalytic activity">
    <reaction evidence="8 9">
        <text>[[Fe-S] cluster scaffold protein carrying a second [4Fe-4S](2+) cluster] + N(6)-octanoyl-L-lysyl-[protein] + 2 oxidized [2Fe-2S]-[ferredoxin] + 2 S-adenosyl-L-methionine + 4 H(+) = [[Fe-S] cluster scaffold protein] + N(6)-[(R)-dihydrolipoyl]-L-lysyl-[protein] + 4 Fe(3+) + 2 hydrogen sulfide + 2 5'-deoxyadenosine + 2 L-methionine + 2 reduced [2Fe-2S]-[ferredoxin]</text>
        <dbReference type="Rhea" id="RHEA:16585"/>
        <dbReference type="Rhea" id="RHEA-COMP:9928"/>
        <dbReference type="Rhea" id="RHEA-COMP:10000"/>
        <dbReference type="Rhea" id="RHEA-COMP:10001"/>
        <dbReference type="Rhea" id="RHEA-COMP:10475"/>
        <dbReference type="Rhea" id="RHEA-COMP:14568"/>
        <dbReference type="Rhea" id="RHEA-COMP:14569"/>
        <dbReference type="ChEBI" id="CHEBI:15378"/>
        <dbReference type="ChEBI" id="CHEBI:17319"/>
        <dbReference type="ChEBI" id="CHEBI:29034"/>
        <dbReference type="ChEBI" id="CHEBI:29919"/>
        <dbReference type="ChEBI" id="CHEBI:33722"/>
        <dbReference type="ChEBI" id="CHEBI:33737"/>
        <dbReference type="ChEBI" id="CHEBI:33738"/>
        <dbReference type="ChEBI" id="CHEBI:57844"/>
        <dbReference type="ChEBI" id="CHEBI:59789"/>
        <dbReference type="ChEBI" id="CHEBI:78809"/>
        <dbReference type="ChEBI" id="CHEBI:83100"/>
        <dbReference type="EC" id="2.8.1.8"/>
    </reaction>
</comment>
<protein>
    <recommendedName>
        <fullName evidence="9">Lipoyl synthase</fullName>
        <ecNumber evidence="9">2.8.1.8</ecNumber>
    </recommendedName>
    <alternativeName>
        <fullName evidence="9">Lip-syn</fullName>
        <shortName evidence="9">LS</shortName>
    </alternativeName>
    <alternativeName>
        <fullName evidence="9">Lipoate synthase</fullName>
    </alternativeName>
    <alternativeName>
        <fullName evidence="9">Lipoic acid synthase</fullName>
    </alternativeName>
    <alternativeName>
        <fullName evidence="9">Sulfur insertion protein LipA</fullName>
    </alternativeName>
</protein>
<dbReference type="InterPro" id="IPR031691">
    <property type="entry name" value="LIAS_N"/>
</dbReference>
<dbReference type="SMART" id="SM00729">
    <property type="entry name" value="Elp3"/>
    <property type="match status" value="1"/>
</dbReference>
<proteinExistence type="inferred from homology"/>
<feature type="binding site" evidence="9">
    <location>
        <position position="75"/>
    </location>
    <ligand>
        <name>[4Fe-4S] cluster</name>
        <dbReference type="ChEBI" id="CHEBI:49883"/>
        <label>2</label>
        <note>4Fe-4S-S-AdoMet</note>
    </ligand>
</feature>
<keyword evidence="1 9" id="KW-0004">4Fe-4S</keyword>
<dbReference type="NCBIfam" id="TIGR00510">
    <property type="entry name" value="lipA"/>
    <property type="match status" value="1"/>
</dbReference>
<evidence type="ECO:0000256" key="10">
    <source>
        <dbReference type="SAM" id="MobiDB-lite"/>
    </source>
</evidence>
<dbReference type="PROSITE" id="PS51918">
    <property type="entry name" value="RADICAL_SAM"/>
    <property type="match status" value="1"/>
</dbReference>
<dbReference type="FunFam" id="3.20.20.70:FF:000040">
    <property type="entry name" value="Lipoyl synthase"/>
    <property type="match status" value="1"/>
</dbReference>
<keyword evidence="2 9" id="KW-0963">Cytoplasm</keyword>
<dbReference type="SFLD" id="SFLDS00029">
    <property type="entry name" value="Radical_SAM"/>
    <property type="match status" value="1"/>
</dbReference>
<feature type="binding site" evidence="9">
    <location>
        <position position="46"/>
    </location>
    <ligand>
        <name>[4Fe-4S] cluster</name>
        <dbReference type="ChEBI" id="CHEBI:49883"/>
        <label>1</label>
    </ligand>
</feature>
<gene>
    <name evidence="9 12" type="primary">lipA</name>
    <name evidence="12" type="ORF">HKN21_11200</name>
</gene>
<keyword evidence="4 9" id="KW-0949">S-adenosyl-L-methionine</keyword>
<feature type="binding site" evidence="9">
    <location>
        <position position="41"/>
    </location>
    <ligand>
        <name>[4Fe-4S] cluster</name>
        <dbReference type="ChEBI" id="CHEBI:49883"/>
        <label>1</label>
    </ligand>
</feature>
<keyword evidence="6 9" id="KW-0408">Iron</keyword>
<keyword evidence="7 9" id="KW-0411">Iron-sulfur</keyword>
<evidence type="ECO:0000256" key="1">
    <source>
        <dbReference type="ARBA" id="ARBA00022485"/>
    </source>
</evidence>
<comment type="cofactor">
    <cofactor evidence="9">
        <name>[4Fe-4S] cluster</name>
        <dbReference type="ChEBI" id="CHEBI:49883"/>
    </cofactor>
    <text evidence="9">Binds 2 [4Fe-4S] clusters per subunit. One cluster is coordinated with 3 cysteines and an exchangeable S-adenosyl-L-methionine.</text>
</comment>
<dbReference type="InterPro" id="IPR006638">
    <property type="entry name" value="Elp3/MiaA/NifB-like_rSAM"/>
</dbReference>
<dbReference type="InterPro" id="IPR003698">
    <property type="entry name" value="Lipoyl_synth"/>
</dbReference>
<name>A0A7Y2EA85_UNCEI</name>
<evidence type="ECO:0000313" key="12">
    <source>
        <dbReference type="EMBL" id="NNF07317.1"/>
    </source>
</evidence>
<comment type="subcellular location">
    <subcellularLocation>
        <location evidence="9">Cytoplasm</location>
    </subcellularLocation>
</comment>
<dbReference type="SFLD" id="SFLDF00271">
    <property type="entry name" value="lipoyl_synthase"/>
    <property type="match status" value="1"/>
</dbReference>
<dbReference type="GO" id="GO:0016992">
    <property type="term" value="F:lipoate synthase activity"/>
    <property type="evidence" value="ECO:0007669"/>
    <property type="project" value="UniProtKB-UniRule"/>
</dbReference>
<evidence type="ECO:0000256" key="2">
    <source>
        <dbReference type="ARBA" id="ARBA00022490"/>
    </source>
</evidence>
<dbReference type="NCBIfam" id="NF004019">
    <property type="entry name" value="PRK05481.1"/>
    <property type="match status" value="1"/>
</dbReference>
<dbReference type="NCBIfam" id="NF009544">
    <property type="entry name" value="PRK12928.1"/>
    <property type="match status" value="1"/>
</dbReference>
<dbReference type="PIRSF" id="PIRSF005963">
    <property type="entry name" value="Lipoyl_synth"/>
    <property type="match status" value="1"/>
</dbReference>
<dbReference type="InterPro" id="IPR007197">
    <property type="entry name" value="rSAM"/>
</dbReference>
<evidence type="ECO:0000256" key="7">
    <source>
        <dbReference type="ARBA" id="ARBA00023014"/>
    </source>
</evidence>
<keyword evidence="5 9" id="KW-0479">Metal-binding</keyword>
<dbReference type="Pfam" id="PF16881">
    <property type="entry name" value="LIAS_N"/>
    <property type="match status" value="1"/>
</dbReference>
<accession>A0A7Y2EA85</accession>
<comment type="function">
    <text evidence="9">Catalyzes the radical-mediated insertion of two sulfur atoms into the C-6 and C-8 positions of the octanoyl moiety bound to the lipoyl domains of lipoate-dependent enzymes, thereby converting the octanoylated domains into lipoylated derivatives.</text>
</comment>
<dbReference type="SFLD" id="SFLDG01058">
    <property type="entry name" value="lipoyl_synthase_like"/>
    <property type="match status" value="1"/>
</dbReference>
<dbReference type="Pfam" id="PF04055">
    <property type="entry name" value="Radical_SAM"/>
    <property type="match status" value="1"/>
</dbReference>
<evidence type="ECO:0000256" key="9">
    <source>
        <dbReference type="HAMAP-Rule" id="MF_00206"/>
    </source>
</evidence>
<organism evidence="12 13">
    <name type="scientific">Eiseniibacteriota bacterium</name>
    <dbReference type="NCBI Taxonomy" id="2212470"/>
    <lineage>
        <taxon>Bacteria</taxon>
        <taxon>Candidatus Eiseniibacteriota</taxon>
    </lineage>
</organism>
<dbReference type="GO" id="GO:0051539">
    <property type="term" value="F:4 iron, 4 sulfur cluster binding"/>
    <property type="evidence" value="ECO:0007669"/>
    <property type="project" value="UniProtKB-UniRule"/>
</dbReference>
<feature type="binding site" evidence="9">
    <location>
        <position position="68"/>
    </location>
    <ligand>
        <name>[4Fe-4S] cluster</name>
        <dbReference type="ChEBI" id="CHEBI:49883"/>
        <label>2</label>
        <note>4Fe-4S-S-AdoMet</note>
    </ligand>
</feature>
<dbReference type="EMBL" id="JABDJR010000449">
    <property type="protein sequence ID" value="NNF07317.1"/>
    <property type="molecule type" value="Genomic_DNA"/>
</dbReference>
<feature type="binding site" evidence="9">
    <location>
        <position position="283"/>
    </location>
    <ligand>
        <name>[4Fe-4S] cluster</name>
        <dbReference type="ChEBI" id="CHEBI:49883"/>
        <label>1</label>
    </ligand>
</feature>
<dbReference type="Gene3D" id="3.20.20.70">
    <property type="entry name" value="Aldolase class I"/>
    <property type="match status" value="1"/>
</dbReference>
<dbReference type="Proteomes" id="UP000547674">
    <property type="component" value="Unassembled WGS sequence"/>
</dbReference>
<evidence type="ECO:0000256" key="3">
    <source>
        <dbReference type="ARBA" id="ARBA00022679"/>
    </source>
</evidence>
<feature type="binding site" evidence="9">
    <location>
        <position position="72"/>
    </location>
    <ligand>
        <name>[4Fe-4S] cluster</name>
        <dbReference type="ChEBI" id="CHEBI:49883"/>
        <label>2</label>
        <note>4Fe-4S-S-AdoMet</note>
    </ligand>
</feature>
<feature type="region of interest" description="Disordered" evidence="10">
    <location>
        <begin position="308"/>
        <end position="329"/>
    </location>
</feature>
<evidence type="ECO:0000259" key="11">
    <source>
        <dbReference type="PROSITE" id="PS51918"/>
    </source>
</evidence>
<evidence type="ECO:0000256" key="5">
    <source>
        <dbReference type="ARBA" id="ARBA00022723"/>
    </source>
</evidence>
<reference evidence="12 13" key="1">
    <citation type="submission" date="2020-03" db="EMBL/GenBank/DDBJ databases">
        <title>Metabolic flexibility allows generalist bacteria to become dominant in a frequently disturbed ecosystem.</title>
        <authorList>
            <person name="Chen Y.-J."/>
            <person name="Leung P.M."/>
            <person name="Bay S.K."/>
            <person name="Hugenholtz P."/>
            <person name="Kessler A.J."/>
            <person name="Shelley G."/>
            <person name="Waite D.W."/>
            <person name="Cook P.L."/>
            <person name="Greening C."/>
        </authorList>
    </citation>
    <scope>NUCLEOTIDE SEQUENCE [LARGE SCALE GENOMIC DNA]</scope>
    <source>
        <strain evidence="12">SS_bin_28</strain>
    </source>
</reference>
<dbReference type="AlphaFoldDB" id="A0A7Y2EA85"/>
<dbReference type="HAMAP" id="MF_00206">
    <property type="entry name" value="Lipoyl_synth"/>
    <property type="match status" value="1"/>
</dbReference>
<dbReference type="UniPathway" id="UPA00538">
    <property type="reaction ID" value="UER00593"/>
</dbReference>
<evidence type="ECO:0000256" key="4">
    <source>
        <dbReference type="ARBA" id="ARBA00022691"/>
    </source>
</evidence>
<keyword evidence="3 9" id="KW-0808">Transferase</keyword>
<dbReference type="InterPro" id="IPR058240">
    <property type="entry name" value="rSAM_sf"/>
</dbReference>
<dbReference type="InterPro" id="IPR013785">
    <property type="entry name" value="Aldolase_TIM"/>
</dbReference>
<dbReference type="CDD" id="cd01335">
    <property type="entry name" value="Radical_SAM"/>
    <property type="match status" value="1"/>
</dbReference>
<sequence>MPRVKPPEPKRPDWIKIKLNNTDAYRDVKKLVKGLKLNTVCEEARCPNIFECWGREKTATFMVMGEICTRRCMFCSVDKGKPGYLDPDEPRHVGEAVAHLGLNHAVITQVNRDDLPDEGATHFAETIQAIREHKPDCRVEVLISDLNGNFDALDILLDAGPDVLAHNTECVERLYRRVRPQAVYGRTLELLKLAAEYRGTKIGATKSGIMVGLGETMPELIQLMKDLRKSDVDIFTVGQYLKPTKRHLPVQKYYTPEEFKEIYDIAMDLGFVYVESGPLVRSSYHANRASDAMEALLAESPFQKSAAFRQEKNRNSGLDSQVAVETELD</sequence>
<evidence type="ECO:0000256" key="6">
    <source>
        <dbReference type="ARBA" id="ARBA00023004"/>
    </source>
</evidence>
<feature type="domain" description="Radical SAM core" evidence="11">
    <location>
        <begin position="54"/>
        <end position="272"/>
    </location>
</feature>
<dbReference type="SUPFAM" id="SSF102114">
    <property type="entry name" value="Radical SAM enzymes"/>
    <property type="match status" value="1"/>
</dbReference>
<dbReference type="EC" id="2.8.1.8" evidence="9"/>
<comment type="similarity">
    <text evidence="9">Belongs to the radical SAM superfamily. Lipoyl synthase family.</text>
</comment>
<feature type="binding site" evidence="9">
    <location>
        <position position="52"/>
    </location>
    <ligand>
        <name>[4Fe-4S] cluster</name>
        <dbReference type="ChEBI" id="CHEBI:49883"/>
        <label>1</label>
    </ligand>
</feature>
<evidence type="ECO:0000256" key="8">
    <source>
        <dbReference type="ARBA" id="ARBA00047326"/>
    </source>
</evidence>
<comment type="pathway">
    <text evidence="9">Protein modification; protein lipoylation via endogenous pathway; protein N(6)-(lipoyl)lysine from octanoyl-[acyl-carrier-protein]: step 2/2.</text>
</comment>
<evidence type="ECO:0000313" key="13">
    <source>
        <dbReference type="Proteomes" id="UP000547674"/>
    </source>
</evidence>
<dbReference type="PANTHER" id="PTHR10949:SF0">
    <property type="entry name" value="LIPOYL SYNTHASE, MITOCHONDRIAL"/>
    <property type="match status" value="1"/>
</dbReference>
<dbReference type="PANTHER" id="PTHR10949">
    <property type="entry name" value="LIPOYL SYNTHASE"/>
    <property type="match status" value="1"/>
</dbReference>
<comment type="caution">
    <text evidence="12">The sequence shown here is derived from an EMBL/GenBank/DDBJ whole genome shotgun (WGS) entry which is preliminary data.</text>
</comment>
<dbReference type="GO" id="GO:0046872">
    <property type="term" value="F:metal ion binding"/>
    <property type="evidence" value="ECO:0007669"/>
    <property type="project" value="UniProtKB-KW"/>
</dbReference>
<dbReference type="GO" id="GO:0005737">
    <property type="term" value="C:cytoplasm"/>
    <property type="evidence" value="ECO:0007669"/>
    <property type="project" value="UniProtKB-SubCell"/>
</dbReference>
<dbReference type="GO" id="GO:0009249">
    <property type="term" value="P:protein lipoylation"/>
    <property type="evidence" value="ECO:0007669"/>
    <property type="project" value="UniProtKB-UniRule"/>
</dbReference>